<feature type="active site" description="Proton donor; for beta-elimination activity" evidence="15">
    <location>
        <position position="59"/>
    </location>
</feature>
<feature type="domain" description="Formamidopyrimidine-DNA glycosylase catalytic" evidence="17">
    <location>
        <begin position="2"/>
        <end position="115"/>
    </location>
</feature>
<dbReference type="NCBIfam" id="TIGR00577">
    <property type="entry name" value="fpg"/>
    <property type="match status" value="1"/>
</dbReference>
<sequence>MPELPEIEAIKRVIEPQIKGFEVQRITVNRPEVIAHPASDEFCRRIIGQMFAGIERRGKFLILCMESGDRLVLHLRMTGCLLVTPPAYPEEKHTHLVFHLSDDRELRFSDTRRFGRFWLVRQGEADTYSGVEKLGVESFDSGFSGEYLSACLGKRKKAIKECLLDQSVIAGIGNIYSDEILFAACIHPARPANTLTKEEWNRLASVILEQLAFFIEKNKTTPEKYLAAKGQDYRNTPFLQVYGHGGEPCPVCGKNLCRSVIGGRSSVYCPVCQNWAEAVFLRTFG</sequence>
<dbReference type="GO" id="GO:0003684">
    <property type="term" value="F:damaged DNA binding"/>
    <property type="evidence" value="ECO:0007669"/>
    <property type="project" value="InterPro"/>
</dbReference>
<dbReference type="PROSITE" id="PS51066">
    <property type="entry name" value="ZF_FPG_2"/>
    <property type="match status" value="1"/>
</dbReference>
<organism evidence="18 19">
    <name type="scientific">Candidatus Blautia faecavium</name>
    <dbReference type="NCBI Taxonomy" id="2838487"/>
    <lineage>
        <taxon>Bacteria</taxon>
        <taxon>Bacillati</taxon>
        <taxon>Bacillota</taxon>
        <taxon>Clostridia</taxon>
        <taxon>Lachnospirales</taxon>
        <taxon>Lachnospiraceae</taxon>
        <taxon>Blautia</taxon>
    </lineage>
</organism>
<keyword evidence="9 15" id="KW-0238">DNA-binding</keyword>
<dbReference type="InterPro" id="IPR010663">
    <property type="entry name" value="Znf_FPG/IleRS"/>
</dbReference>
<dbReference type="InterPro" id="IPR015886">
    <property type="entry name" value="H2TH_FPG"/>
</dbReference>
<dbReference type="InterPro" id="IPR020629">
    <property type="entry name" value="FPG_Glyclase"/>
</dbReference>
<keyword evidence="13 15" id="KW-0326">Glycosidase</keyword>
<evidence type="ECO:0000259" key="16">
    <source>
        <dbReference type="PROSITE" id="PS51066"/>
    </source>
</evidence>
<evidence type="ECO:0000256" key="13">
    <source>
        <dbReference type="ARBA" id="ARBA00023295"/>
    </source>
</evidence>
<dbReference type="SUPFAM" id="SSF81624">
    <property type="entry name" value="N-terminal domain of MutM-like DNA repair proteins"/>
    <property type="match status" value="1"/>
</dbReference>
<evidence type="ECO:0000256" key="9">
    <source>
        <dbReference type="ARBA" id="ARBA00023125"/>
    </source>
</evidence>
<dbReference type="InterPro" id="IPR000214">
    <property type="entry name" value="Znf_DNA_glyclase/AP_lyase"/>
</dbReference>
<dbReference type="FunFam" id="1.10.8.50:FF:000003">
    <property type="entry name" value="Formamidopyrimidine-DNA glycosylase"/>
    <property type="match status" value="1"/>
</dbReference>
<evidence type="ECO:0000256" key="2">
    <source>
        <dbReference type="ARBA" id="ARBA00009409"/>
    </source>
</evidence>
<evidence type="ECO:0000256" key="14">
    <source>
        <dbReference type="ARBA" id="ARBA00044632"/>
    </source>
</evidence>
<evidence type="ECO:0000256" key="12">
    <source>
        <dbReference type="ARBA" id="ARBA00023268"/>
    </source>
</evidence>
<dbReference type="Gene3D" id="3.20.190.10">
    <property type="entry name" value="MutM-like, N-terminal"/>
    <property type="match status" value="1"/>
</dbReference>
<feature type="active site" description="Proton donor" evidence="15">
    <location>
        <position position="3"/>
    </location>
</feature>
<keyword evidence="12 15" id="KW-0511">Multifunctional enzyme</keyword>
<keyword evidence="5 15" id="KW-0227">DNA damage</keyword>
<dbReference type="NCBIfam" id="NF002211">
    <property type="entry name" value="PRK01103.1"/>
    <property type="match status" value="1"/>
</dbReference>
<comment type="caution">
    <text evidence="18">The sequence shown here is derived from an EMBL/GenBank/DDBJ whole genome shotgun (WGS) entry which is preliminary data.</text>
</comment>
<evidence type="ECO:0000256" key="15">
    <source>
        <dbReference type="HAMAP-Rule" id="MF_00103"/>
    </source>
</evidence>
<accession>A0A9D2LRS4</accession>
<evidence type="ECO:0000256" key="4">
    <source>
        <dbReference type="ARBA" id="ARBA00022723"/>
    </source>
</evidence>
<dbReference type="SMART" id="SM01232">
    <property type="entry name" value="H2TH"/>
    <property type="match status" value="1"/>
</dbReference>
<comment type="subunit">
    <text evidence="3 15">Monomer.</text>
</comment>
<dbReference type="GO" id="GO:0008270">
    <property type="term" value="F:zinc ion binding"/>
    <property type="evidence" value="ECO:0007669"/>
    <property type="project" value="UniProtKB-UniRule"/>
</dbReference>
<dbReference type="InterPro" id="IPR035937">
    <property type="entry name" value="FPG_N"/>
</dbReference>
<evidence type="ECO:0000259" key="17">
    <source>
        <dbReference type="PROSITE" id="PS51068"/>
    </source>
</evidence>
<dbReference type="Proteomes" id="UP000823842">
    <property type="component" value="Unassembled WGS sequence"/>
</dbReference>
<comment type="similarity">
    <text evidence="2 15">Belongs to the FPG family.</text>
</comment>
<comment type="function">
    <text evidence="15">Involved in base excision repair of DNA damaged by oxidation or by mutagenic agents. Acts as DNA glycosylase that recognizes and removes damaged bases. Has a preference for oxidized purines, such as 7,8-dihydro-8-oxoguanine (8-oxoG). Has AP (apurinic/apyrimidinic) lyase activity and introduces nicks in the DNA strand. Cleaves the DNA backbone by beta-delta elimination to generate a single-strand break at the site of the removed base with both 3'- and 5'-phosphates.</text>
</comment>
<dbReference type="InterPro" id="IPR015887">
    <property type="entry name" value="DNA_glyclase_Znf_dom_DNA_BS"/>
</dbReference>
<dbReference type="SUPFAM" id="SSF57716">
    <property type="entry name" value="Glucocorticoid receptor-like (DNA-binding domain)"/>
    <property type="match status" value="1"/>
</dbReference>
<dbReference type="GO" id="GO:0034039">
    <property type="term" value="F:8-oxo-7,8-dihydroguanine DNA N-glycosylase activity"/>
    <property type="evidence" value="ECO:0007669"/>
    <property type="project" value="TreeGrafter"/>
</dbReference>
<dbReference type="Pfam" id="PF06831">
    <property type="entry name" value="H2TH"/>
    <property type="match status" value="1"/>
</dbReference>
<dbReference type="GO" id="GO:0003690">
    <property type="term" value="F:double-stranded DNA binding"/>
    <property type="evidence" value="ECO:0007669"/>
    <property type="project" value="UniProtKB-ARBA"/>
</dbReference>
<dbReference type="AlphaFoldDB" id="A0A9D2LRS4"/>
<dbReference type="CDD" id="cd08966">
    <property type="entry name" value="EcFpg-like_N"/>
    <property type="match status" value="1"/>
</dbReference>
<keyword evidence="6 15" id="KW-0863">Zinc-finger</keyword>
<dbReference type="InterPro" id="IPR010979">
    <property type="entry name" value="Ribosomal_uS13-like_H2TH"/>
</dbReference>
<feature type="binding site" evidence="15">
    <location>
        <position position="93"/>
    </location>
    <ligand>
        <name>DNA</name>
        <dbReference type="ChEBI" id="CHEBI:16991"/>
    </ligand>
</feature>
<evidence type="ECO:0000256" key="5">
    <source>
        <dbReference type="ARBA" id="ARBA00022763"/>
    </source>
</evidence>
<evidence type="ECO:0000313" key="19">
    <source>
        <dbReference type="Proteomes" id="UP000823842"/>
    </source>
</evidence>
<dbReference type="Pfam" id="PF06827">
    <property type="entry name" value="zf-FPG_IleRS"/>
    <property type="match status" value="1"/>
</dbReference>
<keyword evidence="7 15" id="KW-0378">Hydrolase</keyword>
<comment type="cofactor">
    <cofactor evidence="15">
        <name>Zn(2+)</name>
        <dbReference type="ChEBI" id="CHEBI:29105"/>
    </cofactor>
    <text evidence="15">Binds 1 zinc ion per subunit.</text>
</comment>
<gene>
    <name evidence="15 18" type="primary">mutM</name>
    <name evidence="15" type="synonym">fpg</name>
    <name evidence="18" type="ORF">IAA06_03920</name>
</gene>
<evidence type="ECO:0000256" key="8">
    <source>
        <dbReference type="ARBA" id="ARBA00022833"/>
    </source>
</evidence>
<evidence type="ECO:0000256" key="6">
    <source>
        <dbReference type="ARBA" id="ARBA00022771"/>
    </source>
</evidence>
<reference evidence="18" key="1">
    <citation type="journal article" date="2021" name="PeerJ">
        <title>Extensive microbial diversity within the chicken gut microbiome revealed by metagenomics and culture.</title>
        <authorList>
            <person name="Gilroy R."/>
            <person name="Ravi A."/>
            <person name="Getino M."/>
            <person name="Pursley I."/>
            <person name="Horton D.L."/>
            <person name="Alikhan N.F."/>
            <person name="Baker D."/>
            <person name="Gharbi K."/>
            <person name="Hall N."/>
            <person name="Watson M."/>
            <person name="Adriaenssens E.M."/>
            <person name="Foster-Nyarko E."/>
            <person name="Jarju S."/>
            <person name="Secka A."/>
            <person name="Antonio M."/>
            <person name="Oren A."/>
            <person name="Chaudhuri R.R."/>
            <person name="La Ragione R."/>
            <person name="Hildebrand F."/>
            <person name="Pallen M.J."/>
        </authorList>
    </citation>
    <scope>NUCLEOTIDE SEQUENCE</scope>
    <source>
        <strain evidence="18">ChiSjej1B19-5720</strain>
    </source>
</reference>
<dbReference type="SUPFAM" id="SSF46946">
    <property type="entry name" value="S13-like H2TH domain"/>
    <property type="match status" value="1"/>
</dbReference>
<protein>
    <recommendedName>
        <fullName evidence="15">Formamidopyrimidine-DNA glycosylase</fullName>
        <shortName evidence="15">Fapy-DNA glycosylase</shortName>
        <ecNumber evidence="15">3.2.2.23</ecNumber>
    </recommendedName>
    <alternativeName>
        <fullName evidence="15">DNA-(apurinic or apyrimidinic site) lyase MutM</fullName>
        <shortName evidence="15">AP lyase MutM</shortName>
        <ecNumber evidence="15">4.2.99.18</ecNumber>
    </alternativeName>
</protein>
<feature type="active site" description="Schiff-base intermediate with DNA" evidence="15">
    <location>
        <position position="2"/>
    </location>
</feature>
<feature type="binding site" evidence="15">
    <location>
        <position position="155"/>
    </location>
    <ligand>
        <name>DNA</name>
        <dbReference type="ChEBI" id="CHEBI:16991"/>
    </ligand>
</feature>
<dbReference type="EMBL" id="DWYZ01000079">
    <property type="protein sequence ID" value="HJB27923.1"/>
    <property type="molecule type" value="Genomic_DNA"/>
</dbReference>
<dbReference type="EC" id="3.2.2.23" evidence="15"/>
<feature type="active site" description="Proton donor; for delta-elimination activity" evidence="15">
    <location>
        <position position="264"/>
    </location>
</feature>
<dbReference type="EC" id="4.2.99.18" evidence="15"/>
<dbReference type="InterPro" id="IPR012319">
    <property type="entry name" value="FPG_cat"/>
</dbReference>
<evidence type="ECO:0000256" key="3">
    <source>
        <dbReference type="ARBA" id="ARBA00011245"/>
    </source>
</evidence>
<dbReference type="PROSITE" id="PS51068">
    <property type="entry name" value="FPG_CAT"/>
    <property type="match status" value="1"/>
</dbReference>
<proteinExistence type="inferred from homology"/>
<dbReference type="GO" id="GO:0140078">
    <property type="term" value="F:class I DNA-(apurinic or apyrimidinic site) endonuclease activity"/>
    <property type="evidence" value="ECO:0007669"/>
    <property type="project" value="UniProtKB-EC"/>
</dbReference>
<evidence type="ECO:0000256" key="1">
    <source>
        <dbReference type="ARBA" id="ARBA00001668"/>
    </source>
</evidence>
<feature type="binding site" evidence="15">
    <location>
        <position position="112"/>
    </location>
    <ligand>
        <name>DNA</name>
        <dbReference type="ChEBI" id="CHEBI:16991"/>
    </ligand>
</feature>
<dbReference type="GO" id="GO:0006284">
    <property type="term" value="P:base-excision repair"/>
    <property type="evidence" value="ECO:0007669"/>
    <property type="project" value="InterPro"/>
</dbReference>
<feature type="domain" description="FPG-type" evidence="16">
    <location>
        <begin position="240"/>
        <end position="274"/>
    </location>
</feature>
<reference evidence="18" key="2">
    <citation type="submission" date="2021-04" db="EMBL/GenBank/DDBJ databases">
        <authorList>
            <person name="Gilroy R."/>
        </authorList>
    </citation>
    <scope>NUCLEOTIDE SEQUENCE</scope>
    <source>
        <strain evidence="18">ChiSjej1B19-5720</strain>
    </source>
</reference>
<evidence type="ECO:0000256" key="10">
    <source>
        <dbReference type="ARBA" id="ARBA00023204"/>
    </source>
</evidence>
<keyword evidence="10 15" id="KW-0234">DNA repair</keyword>
<keyword evidence="4 15" id="KW-0479">Metal-binding</keyword>
<keyword evidence="11 15" id="KW-0456">Lyase</keyword>
<evidence type="ECO:0000256" key="11">
    <source>
        <dbReference type="ARBA" id="ARBA00023239"/>
    </source>
</evidence>
<name>A0A9D2LRS4_9FIRM</name>
<keyword evidence="8 15" id="KW-0862">Zinc</keyword>
<dbReference type="PANTHER" id="PTHR22993:SF9">
    <property type="entry name" value="FORMAMIDOPYRIMIDINE-DNA GLYCOSYLASE"/>
    <property type="match status" value="1"/>
</dbReference>
<dbReference type="Gene3D" id="1.10.8.50">
    <property type="match status" value="1"/>
</dbReference>
<dbReference type="SMART" id="SM00898">
    <property type="entry name" value="Fapy_DNA_glyco"/>
    <property type="match status" value="1"/>
</dbReference>
<dbReference type="HAMAP" id="MF_00103">
    <property type="entry name" value="Fapy_DNA_glycosyl"/>
    <property type="match status" value="1"/>
</dbReference>
<comment type="catalytic activity">
    <reaction evidence="1 15">
        <text>Hydrolysis of DNA containing ring-opened 7-methylguanine residues, releasing 2,6-diamino-4-hydroxy-5-(N-methyl)formamidopyrimidine.</text>
        <dbReference type="EC" id="3.2.2.23"/>
    </reaction>
</comment>
<dbReference type="PANTHER" id="PTHR22993">
    <property type="entry name" value="FORMAMIDOPYRIMIDINE-DNA GLYCOSYLASE"/>
    <property type="match status" value="1"/>
</dbReference>
<evidence type="ECO:0000313" key="18">
    <source>
        <dbReference type="EMBL" id="HJB27923.1"/>
    </source>
</evidence>
<comment type="catalytic activity">
    <reaction evidence="14 15">
        <text>2'-deoxyribonucleotide-(2'-deoxyribose 5'-phosphate)-2'-deoxyribonucleotide-DNA = a 3'-end 2'-deoxyribonucleotide-(2,3-dehydro-2,3-deoxyribose 5'-phosphate)-DNA + a 5'-end 5'-phospho-2'-deoxyribonucleoside-DNA + H(+)</text>
        <dbReference type="Rhea" id="RHEA:66592"/>
        <dbReference type="Rhea" id="RHEA-COMP:13180"/>
        <dbReference type="Rhea" id="RHEA-COMP:16897"/>
        <dbReference type="Rhea" id="RHEA-COMP:17067"/>
        <dbReference type="ChEBI" id="CHEBI:15378"/>
        <dbReference type="ChEBI" id="CHEBI:136412"/>
        <dbReference type="ChEBI" id="CHEBI:157695"/>
        <dbReference type="ChEBI" id="CHEBI:167181"/>
        <dbReference type="EC" id="4.2.99.18"/>
    </reaction>
</comment>
<dbReference type="PROSITE" id="PS01242">
    <property type="entry name" value="ZF_FPG_1"/>
    <property type="match status" value="1"/>
</dbReference>
<dbReference type="Pfam" id="PF01149">
    <property type="entry name" value="Fapy_DNA_glyco"/>
    <property type="match status" value="1"/>
</dbReference>
<evidence type="ECO:0000256" key="7">
    <source>
        <dbReference type="ARBA" id="ARBA00022801"/>
    </source>
</evidence>